<keyword evidence="3" id="KW-0227">DNA damage</keyword>
<evidence type="ECO:0000313" key="10">
    <source>
        <dbReference type="EMBL" id="MPM57196.1"/>
    </source>
</evidence>
<dbReference type="Gene3D" id="3.90.320.10">
    <property type="match status" value="1"/>
</dbReference>
<organism evidence="10">
    <name type="scientific">bioreactor metagenome</name>
    <dbReference type="NCBI Taxonomy" id="1076179"/>
    <lineage>
        <taxon>unclassified sequences</taxon>
        <taxon>metagenomes</taxon>
        <taxon>ecological metagenomes</taxon>
    </lineage>
</organism>
<comment type="caution">
    <text evidence="10">The sequence shown here is derived from an EMBL/GenBank/DDBJ whole genome shotgun (WGS) entry which is preliminary data.</text>
</comment>
<keyword evidence="5" id="KW-0269">Exonuclease</keyword>
<dbReference type="PANTHER" id="PTHR30591:SF1">
    <property type="entry name" value="RECBCD ENZYME SUBUNIT RECC"/>
    <property type="match status" value="1"/>
</dbReference>
<dbReference type="InterPro" id="IPR011604">
    <property type="entry name" value="PDDEXK-like_dom_sf"/>
</dbReference>
<evidence type="ECO:0000256" key="5">
    <source>
        <dbReference type="ARBA" id="ARBA00022839"/>
    </source>
</evidence>
<reference evidence="10" key="1">
    <citation type="submission" date="2019-08" db="EMBL/GenBank/DDBJ databases">
        <authorList>
            <person name="Kucharzyk K."/>
            <person name="Murdoch R.W."/>
            <person name="Higgins S."/>
            <person name="Loffler F."/>
        </authorList>
    </citation>
    <scope>NUCLEOTIDE SEQUENCE</scope>
</reference>
<evidence type="ECO:0000256" key="7">
    <source>
        <dbReference type="ARBA" id="ARBA00023125"/>
    </source>
</evidence>
<name>A0A645AWL5_9ZZZZ</name>
<dbReference type="EMBL" id="VSSQ01016140">
    <property type="protein sequence ID" value="MPM57196.1"/>
    <property type="molecule type" value="Genomic_DNA"/>
</dbReference>
<keyword evidence="8" id="KW-0234">DNA repair</keyword>
<dbReference type="EC" id="3.1.-.-" evidence="10"/>
<evidence type="ECO:0000256" key="2">
    <source>
        <dbReference type="ARBA" id="ARBA00022741"/>
    </source>
</evidence>
<dbReference type="GO" id="GO:0005524">
    <property type="term" value="F:ATP binding"/>
    <property type="evidence" value="ECO:0007669"/>
    <property type="project" value="UniProtKB-KW"/>
</dbReference>
<evidence type="ECO:0000259" key="9">
    <source>
        <dbReference type="Pfam" id="PF12705"/>
    </source>
</evidence>
<dbReference type="SUPFAM" id="SSF52540">
    <property type="entry name" value="P-loop containing nucleoside triphosphate hydrolases"/>
    <property type="match status" value="1"/>
</dbReference>
<evidence type="ECO:0000256" key="6">
    <source>
        <dbReference type="ARBA" id="ARBA00022840"/>
    </source>
</evidence>
<protein>
    <submittedName>
        <fullName evidence="10">ATP-dependent helicase/deoxyribonuclease subunit B</fullName>
        <ecNumber evidence="10">3.1.-.-</ecNumber>
    </submittedName>
</protein>
<keyword evidence="7" id="KW-0238">DNA-binding</keyword>
<dbReference type="GO" id="GO:0006310">
    <property type="term" value="P:DNA recombination"/>
    <property type="evidence" value="ECO:0007669"/>
    <property type="project" value="TreeGrafter"/>
</dbReference>
<accession>A0A645AWL5</accession>
<dbReference type="Gene3D" id="3.40.50.300">
    <property type="entry name" value="P-loop containing nucleotide triphosphate hydrolases"/>
    <property type="match status" value="1"/>
</dbReference>
<gene>
    <name evidence="10" type="primary">addB_14</name>
    <name evidence="10" type="ORF">SDC9_104018</name>
</gene>
<dbReference type="AlphaFoldDB" id="A0A645AWL5"/>
<sequence length="579" mass="65563">MGIIPECVDSVTIGDIERTRLPEIKALFIVGVNEGVLPSSDTDVKGILSERERIKMENAGAELSHSGARLAFEEQYLIYMGITKPSEYLYICRNRTDSSGRQTRPSSVITRFENIFGNIEHEEHNYKSLKVIDRPIPVLHKLGEHMTEGRYESVLWKETAQWLIDNNRYKNRAIMLESGAEFDNNEKNLSKKNIDMLLGENIRTSVSRLETYSACPFYYYSRYSLKAKPRKIFEIQTPDLGSLFHSVLERFTQTMKERGLSWKTVSEAEAKEITESAIDELAPNIGNRVLLSTAAHSYLIKRIKRVTKRAVSVLRRHMQHGQFETIGCEVGFGFEDGDLPPIEITMPDKRNIVLSGKIDRVDMYSVDGNSYIKIIDYKSGKKEFSLSNIYYGLQLQLLLYMDAFIKTGKVITIDEPQVGGVFYFRVMDPVIKSSELNGTDPEQALFKQFCMSGLVCDEEEVIRALDDTFNNTEGKMGSEIINVSRNRDGIITGSAVSRYKYDKLMEFAMNKAEKIGEGIADGDVSIKPVVNKGSSPCDYCEYVSVCCFDSRTGNLKNKLQNLSSNDVWEKILSGNNNSI</sequence>
<evidence type="ECO:0000256" key="3">
    <source>
        <dbReference type="ARBA" id="ARBA00022763"/>
    </source>
</evidence>
<keyword evidence="10" id="KW-0347">Helicase</keyword>
<dbReference type="PANTHER" id="PTHR30591">
    <property type="entry name" value="RECBCD ENZYME SUBUNIT RECC"/>
    <property type="match status" value="1"/>
</dbReference>
<keyword evidence="4 10" id="KW-0378">Hydrolase</keyword>
<dbReference type="GO" id="GO:0004386">
    <property type="term" value="F:helicase activity"/>
    <property type="evidence" value="ECO:0007669"/>
    <property type="project" value="UniProtKB-KW"/>
</dbReference>
<proteinExistence type="predicted"/>
<feature type="domain" description="PD-(D/E)XK endonuclease-like" evidence="9">
    <location>
        <begin position="204"/>
        <end position="546"/>
    </location>
</feature>
<dbReference type="InterPro" id="IPR027417">
    <property type="entry name" value="P-loop_NTPase"/>
</dbReference>
<dbReference type="GO" id="GO:0006281">
    <property type="term" value="P:DNA repair"/>
    <property type="evidence" value="ECO:0007669"/>
    <property type="project" value="UniProtKB-KW"/>
</dbReference>
<evidence type="ECO:0000256" key="1">
    <source>
        <dbReference type="ARBA" id="ARBA00022722"/>
    </source>
</evidence>
<dbReference type="GO" id="GO:0003677">
    <property type="term" value="F:DNA binding"/>
    <property type="evidence" value="ECO:0007669"/>
    <property type="project" value="UniProtKB-KW"/>
</dbReference>
<dbReference type="Pfam" id="PF12705">
    <property type="entry name" value="PDDEXK_1"/>
    <property type="match status" value="1"/>
</dbReference>
<keyword evidence="1" id="KW-0540">Nuclease</keyword>
<keyword evidence="2" id="KW-0547">Nucleotide-binding</keyword>
<evidence type="ECO:0000256" key="4">
    <source>
        <dbReference type="ARBA" id="ARBA00022801"/>
    </source>
</evidence>
<keyword evidence="6" id="KW-0067">ATP-binding</keyword>
<dbReference type="GO" id="GO:0004527">
    <property type="term" value="F:exonuclease activity"/>
    <property type="evidence" value="ECO:0007669"/>
    <property type="project" value="UniProtKB-KW"/>
</dbReference>
<dbReference type="InterPro" id="IPR038726">
    <property type="entry name" value="PDDEXK_AddAB-type"/>
</dbReference>
<evidence type="ECO:0000256" key="8">
    <source>
        <dbReference type="ARBA" id="ARBA00023204"/>
    </source>
</evidence>